<proteinExistence type="predicted"/>
<dbReference type="Pfam" id="PF20282">
    <property type="entry name" value="CTD6"/>
    <property type="match status" value="1"/>
</dbReference>
<accession>A0A233RBZ4</accession>
<dbReference type="EMBL" id="NBIM01000007">
    <property type="protein sequence ID" value="OXY80896.1"/>
    <property type="molecule type" value="Genomic_DNA"/>
</dbReference>
<keyword evidence="3" id="KW-1185">Reference proteome</keyword>
<evidence type="ECO:0000313" key="2">
    <source>
        <dbReference type="EMBL" id="OXY80896.1"/>
    </source>
</evidence>
<dbReference type="AlphaFoldDB" id="A0A233RBZ4"/>
<comment type="caution">
    <text evidence="2">The sequence shown here is derived from an EMBL/GenBank/DDBJ whole genome shotgun (WGS) entry which is preliminary data.</text>
</comment>
<name>A0A233RBZ4_9GAMM</name>
<evidence type="ECO:0000259" key="1">
    <source>
        <dbReference type="Pfam" id="PF20282"/>
    </source>
</evidence>
<gene>
    <name evidence="2" type="ORF">B6S08_15405</name>
</gene>
<dbReference type="OrthoDB" id="3242664at2"/>
<dbReference type="Proteomes" id="UP000242757">
    <property type="component" value="Unassembled WGS sequence"/>
</dbReference>
<organism evidence="2 3">
    <name type="scientific">Oceanimonas doudoroffii</name>
    <dbReference type="NCBI Taxonomy" id="84158"/>
    <lineage>
        <taxon>Bacteria</taxon>
        <taxon>Pseudomonadati</taxon>
        <taxon>Pseudomonadota</taxon>
        <taxon>Gammaproteobacteria</taxon>
        <taxon>Aeromonadales</taxon>
        <taxon>Aeromonadaceae</taxon>
        <taxon>Oceanimonas</taxon>
    </lineage>
</organism>
<sequence length="328" mass="37903">MSPDEWEEFIEEWMTYKSDMYYDFERLGGAGDQGRDVVGYIDNPVDNSLYTWDNYQCKHYDAPLSPSKIWVEIGKICYFSYLEEYPFPRKYYFIAPLGIGTKLSNLLKKPELLKSELFLNWEGYCQSNIGKGEVELTEDLKQYILNLDFSAFDKIATIKLVVDHSKTQFHAVRFSVPLPLRPPTPEVSDDVSDEEIIYVKKLISAYDSHASEKIENVKDANNTPIYKRHLKRSREDFANAEALRNFSRDNMPNGAFENIQQQVKYGIYDIIDSEYPNGFDKVKDAVSEARKLQLPYTPLTSCITVNDRGGICQQLANNDDDVSWCTNE</sequence>
<evidence type="ECO:0000313" key="3">
    <source>
        <dbReference type="Proteomes" id="UP000242757"/>
    </source>
</evidence>
<feature type="domain" description="ABC-three component systems C-terminal" evidence="1">
    <location>
        <begin position="195"/>
        <end position="324"/>
    </location>
</feature>
<dbReference type="InterPro" id="IPR046914">
    <property type="entry name" value="ABC-3C_CTD6"/>
</dbReference>
<reference evidence="2 3" key="1">
    <citation type="submission" date="2017-08" db="EMBL/GenBank/DDBJ databases">
        <title>A Genome Sequence of Oceanimonas doudoroffii ATCC 27123T.</title>
        <authorList>
            <person name="Brennan M.A."/>
            <person name="Maclea K.S."/>
            <person name="Mcclelland W.D."/>
            <person name="Trachtenberg A.M."/>
        </authorList>
    </citation>
    <scope>NUCLEOTIDE SEQUENCE [LARGE SCALE GENOMIC DNA]</scope>
    <source>
        <strain evidence="2 3">ATCC 27123</strain>
    </source>
</reference>
<protein>
    <recommendedName>
        <fullName evidence="1">ABC-three component systems C-terminal domain-containing protein</fullName>
    </recommendedName>
</protein>